<feature type="region of interest" description="Disordered" evidence="1">
    <location>
        <begin position="904"/>
        <end position="1100"/>
    </location>
</feature>
<feature type="compositionally biased region" description="Basic and acidic residues" evidence="1">
    <location>
        <begin position="1056"/>
        <end position="1073"/>
    </location>
</feature>
<feature type="compositionally biased region" description="Acidic residues" evidence="1">
    <location>
        <begin position="413"/>
        <end position="423"/>
    </location>
</feature>
<feature type="region of interest" description="Disordered" evidence="1">
    <location>
        <begin position="305"/>
        <end position="325"/>
    </location>
</feature>
<feature type="region of interest" description="Disordered" evidence="1">
    <location>
        <begin position="160"/>
        <end position="191"/>
    </location>
</feature>
<feature type="compositionally biased region" description="Basic and acidic residues" evidence="1">
    <location>
        <begin position="428"/>
        <end position="454"/>
    </location>
</feature>
<proteinExistence type="predicted"/>
<feature type="compositionally biased region" description="Acidic residues" evidence="1">
    <location>
        <begin position="313"/>
        <end position="323"/>
    </location>
</feature>
<feature type="compositionally biased region" description="Acidic residues" evidence="1">
    <location>
        <begin position="455"/>
        <end position="471"/>
    </location>
</feature>
<feature type="region of interest" description="Disordered" evidence="1">
    <location>
        <begin position="406"/>
        <end position="529"/>
    </location>
</feature>
<name>A0ABR1IZX8_9AGAR</name>
<keyword evidence="3" id="KW-1185">Reference proteome</keyword>
<evidence type="ECO:0000313" key="2">
    <source>
        <dbReference type="EMBL" id="KAK7446025.1"/>
    </source>
</evidence>
<comment type="caution">
    <text evidence="2">The sequence shown here is derived from an EMBL/GenBank/DDBJ whole genome shotgun (WGS) entry which is preliminary data.</text>
</comment>
<feature type="compositionally biased region" description="Basic residues" evidence="1">
    <location>
        <begin position="489"/>
        <end position="502"/>
    </location>
</feature>
<feature type="compositionally biased region" description="Basic residues" evidence="1">
    <location>
        <begin position="1089"/>
        <end position="1100"/>
    </location>
</feature>
<evidence type="ECO:0000313" key="3">
    <source>
        <dbReference type="Proteomes" id="UP001498398"/>
    </source>
</evidence>
<feature type="compositionally biased region" description="Polar residues" evidence="1">
    <location>
        <begin position="988"/>
        <end position="998"/>
    </location>
</feature>
<feature type="region of interest" description="Disordered" evidence="1">
    <location>
        <begin position="1"/>
        <end position="94"/>
    </location>
</feature>
<feature type="compositionally biased region" description="Polar residues" evidence="1">
    <location>
        <begin position="172"/>
        <end position="182"/>
    </location>
</feature>
<sequence length="1100" mass="123032">MVNTRAEGPSDNSPGSYPARRTRSHTKDNAVTHTELPNAPKARLKRTVLVPYVEIRSPSKGYPSVSSGPRNHKEISKQGNRTTRPISPLPPMSPLTPFPSSVAIASVTVGAPAVQDSAAGATAVQDDAEDSPVRDDAQDPAVETLEMLDVTYADLEREELETQQKRAAPKSIQHSLTGNSDSEAYDSETEWGGCASSASDLHTQHRASASPSKALPSNISIPGVDATATTPQQRAVEALRAFITSSMDSDDIAEQLEGIVGKLSGVWYEAITTVVGEPNQTVEEIRQALEEYVPFLLDHNIIPLPNAARDRDPDEDANADPDIEANSKEAVDALRLFITSSMGVREITETLYALLGNLSSKWHQAITLATAEPGETAEEVLERFEQHVPSLLGDRRSSRHRNTVNYRLPALDSDPDVEQEDSGSSDWGADREKEKALREKRRERLQRMKEKNGEIDDQVVSDSSSSDEDEKDPPVVLRRRYVGLDGKLKGRAGPKARSKGKQIKVVSPSDHEDEEQLDGSDEEEGAGRIPAAMKTEIWNIRADYEQKMEEVAQRFRRSLQSAYRVAGDVTIASRDPNLFNIFQKWYVAEDGNNMKIPANVNPGKFLSLQWQFLRKERLDENWNDPSKVEEEFAILRDWYSSRYSNDQRMTQGPTKHDVRAVAKIVGDVAKQATLNRGIWVYAFIIDPSNRHSMITGWGKEYENMKVEYPAQITSQLHDVGILLGGEHIKAQIGSNVPKDLKSLVVAATQVGSDRERERALIPKILLYDIAQLDVARPGRFPWKNYADYAYKHQVRIVNWPDDIAAPGAGLKDVNHAVRMHGGPSRLTALHIEELIWFKDAWARKEDNPTPPERITSKALRIVSWTDEEKNLPLEEQKDIALVKSVDGKTLTSVVNSKEWRIQQGAQANKVSLKQKPKAKSKKSPSPSPSDSERSTPPSPHLEEARTPFIFSDEEEGSVLRRDPEPSPFSSPAHGEQLTRIPPRLFIGSKTQQEFLQSSDAEMADDEDLDEDWNEGKYQVPSKAKDSRQVQHRRPSQMSGPSRLPPQLNYHPSQRPDPSRRHGKRTNEDSERRNPVKRTKKGKAVERGKRDFKKLLKSHRK</sequence>
<evidence type="ECO:0000256" key="1">
    <source>
        <dbReference type="SAM" id="MobiDB-lite"/>
    </source>
</evidence>
<accession>A0ABR1IZX8</accession>
<feature type="compositionally biased region" description="Acidic residues" evidence="1">
    <location>
        <begin position="511"/>
        <end position="524"/>
    </location>
</feature>
<reference evidence="2 3" key="1">
    <citation type="submission" date="2024-01" db="EMBL/GenBank/DDBJ databases">
        <title>A draft genome for the cacao thread blight pathogen Marasmiellus scandens.</title>
        <authorList>
            <person name="Baruah I.K."/>
            <person name="Leung J."/>
            <person name="Bukari Y."/>
            <person name="Amoako-Attah I."/>
            <person name="Meinhardt L.W."/>
            <person name="Bailey B.A."/>
            <person name="Cohen S.P."/>
        </authorList>
    </citation>
    <scope>NUCLEOTIDE SEQUENCE [LARGE SCALE GENOMIC DNA]</scope>
    <source>
        <strain evidence="2 3">GH-19</strain>
    </source>
</reference>
<feature type="compositionally biased region" description="Acidic residues" evidence="1">
    <location>
        <begin position="1001"/>
        <end position="1012"/>
    </location>
</feature>
<protein>
    <submittedName>
        <fullName evidence="2">Uncharacterized protein</fullName>
    </submittedName>
</protein>
<gene>
    <name evidence="2" type="ORF">VKT23_014648</name>
</gene>
<organism evidence="2 3">
    <name type="scientific">Marasmiellus scandens</name>
    <dbReference type="NCBI Taxonomy" id="2682957"/>
    <lineage>
        <taxon>Eukaryota</taxon>
        <taxon>Fungi</taxon>
        <taxon>Dikarya</taxon>
        <taxon>Basidiomycota</taxon>
        <taxon>Agaricomycotina</taxon>
        <taxon>Agaricomycetes</taxon>
        <taxon>Agaricomycetidae</taxon>
        <taxon>Agaricales</taxon>
        <taxon>Marasmiineae</taxon>
        <taxon>Omphalotaceae</taxon>
        <taxon>Marasmiellus</taxon>
    </lineage>
</organism>
<dbReference type="Proteomes" id="UP001498398">
    <property type="component" value="Unassembled WGS sequence"/>
</dbReference>
<feature type="region of interest" description="Disordered" evidence="1">
    <location>
        <begin position="118"/>
        <end position="141"/>
    </location>
</feature>
<feature type="compositionally biased region" description="Basic residues" evidence="1">
    <location>
        <begin position="912"/>
        <end position="922"/>
    </location>
</feature>
<dbReference type="EMBL" id="JBANRG010000045">
    <property type="protein sequence ID" value="KAK7446025.1"/>
    <property type="molecule type" value="Genomic_DNA"/>
</dbReference>